<feature type="compositionally biased region" description="Pro residues" evidence="2">
    <location>
        <begin position="1"/>
        <end position="10"/>
    </location>
</feature>
<evidence type="ECO:0000313" key="4">
    <source>
        <dbReference type="EMBL" id="CAL4787527.1"/>
    </source>
</evidence>
<keyword evidence="1" id="KW-0175">Coiled coil</keyword>
<evidence type="ECO:0000256" key="2">
    <source>
        <dbReference type="SAM" id="MobiDB-lite"/>
    </source>
</evidence>
<feature type="region of interest" description="Disordered" evidence="2">
    <location>
        <begin position="376"/>
        <end position="401"/>
    </location>
</feature>
<evidence type="ECO:0000313" key="3">
    <source>
        <dbReference type="EMBL" id="CAI4000215.1"/>
    </source>
</evidence>
<dbReference type="EMBL" id="CAMXCT030002752">
    <property type="protein sequence ID" value="CAL4787527.1"/>
    <property type="molecule type" value="Genomic_DNA"/>
</dbReference>
<accession>A0A9P1CYX7</accession>
<proteinExistence type="predicted"/>
<dbReference type="PANTHER" id="PTHR23159">
    <property type="entry name" value="CENTROSOMAL PROTEIN 2"/>
    <property type="match status" value="1"/>
</dbReference>
<reference evidence="3" key="1">
    <citation type="submission" date="2022-10" db="EMBL/GenBank/DDBJ databases">
        <authorList>
            <person name="Chen Y."/>
            <person name="Dougan E. K."/>
            <person name="Chan C."/>
            <person name="Rhodes N."/>
            <person name="Thang M."/>
        </authorList>
    </citation>
    <scope>NUCLEOTIDE SEQUENCE</scope>
</reference>
<dbReference type="EMBL" id="CAMXCT010002752">
    <property type="protein sequence ID" value="CAI4000215.1"/>
    <property type="molecule type" value="Genomic_DNA"/>
</dbReference>
<dbReference type="EMBL" id="CAMXCT020002752">
    <property type="protein sequence ID" value="CAL1153590.1"/>
    <property type="molecule type" value="Genomic_DNA"/>
</dbReference>
<reference evidence="4 5" key="2">
    <citation type="submission" date="2024-05" db="EMBL/GenBank/DDBJ databases">
        <authorList>
            <person name="Chen Y."/>
            <person name="Shah S."/>
            <person name="Dougan E. K."/>
            <person name="Thang M."/>
            <person name="Chan C."/>
        </authorList>
    </citation>
    <scope>NUCLEOTIDE SEQUENCE [LARGE SCALE GENOMIC DNA]</scope>
</reference>
<gene>
    <name evidence="3" type="ORF">C1SCF055_LOCUS26349</name>
</gene>
<feature type="coiled-coil region" evidence="1">
    <location>
        <begin position="631"/>
        <end position="761"/>
    </location>
</feature>
<dbReference type="OrthoDB" id="417720at2759"/>
<dbReference type="PANTHER" id="PTHR23159:SF31">
    <property type="entry name" value="CENTROSOME-ASSOCIATED PROTEIN CEP250 ISOFORM X1"/>
    <property type="match status" value="1"/>
</dbReference>
<protein>
    <submittedName>
        <fullName evidence="4">Calponin homology domain-containing protein DDB_G0272472</fullName>
    </submittedName>
</protein>
<organism evidence="3">
    <name type="scientific">Cladocopium goreaui</name>
    <dbReference type="NCBI Taxonomy" id="2562237"/>
    <lineage>
        <taxon>Eukaryota</taxon>
        <taxon>Sar</taxon>
        <taxon>Alveolata</taxon>
        <taxon>Dinophyceae</taxon>
        <taxon>Suessiales</taxon>
        <taxon>Symbiodiniaceae</taxon>
        <taxon>Cladocopium</taxon>
    </lineage>
</organism>
<keyword evidence="5" id="KW-1185">Reference proteome</keyword>
<evidence type="ECO:0000256" key="1">
    <source>
        <dbReference type="SAM" id="Coils"/>
    </source>
</evidence>
<feature type="compositionally biased region" description="Basic and acidic residues" evidence="2">
    <location>
        <begin position="21"/>
        <end position="33"/>
    </location>
</feature>
<name>A0A9P1CYX7_9DINO</name>
<dbReference type="Proteomes" id="UP001152797">
    <property type="component" value="Unassembled WGS sequence"/>
</dbReference>
<feature type="region of interest" description="Disordered" evidence="2">
    <location>
        <begin position="968"/>
        <end position="992"/>
    </location>
</feature>
<evidence type="ECO:0000313" key="5">
    <source>
        <dbReference type="Proteomes" id="UP001152797"/>
    </source>
</evidence>
<comment type="caution">
    <text evidence="3">The sequence shown here is derived from an EMBL/GenBank/DDBJ whole genome shotgun (WGS) entry which is preliminary data.</text>
</comment>
<sequence length="1424" mass="161373">MEERPPPPVLPKNQRGLNAELKQEKKDRKRQPENAEGDQYCMKIHKRKLKNGQMKFTYAIARKDTNQQIVQLTQNAKADADVVIDAMVKDLNAGSITADAETSSGGSCRFIEFFAGVSVIAQQFALHGHGAWAFDTDRSPSHDLNSELGILMSLLCILALPLGSAAHFAVVCKSYCWINKGTHQRGTLMGLESAVSKVEKGFKQPRLKRKQQLLLPSSQFQGMTDIKEELLTQMDLPEGTFGVAQVNLGLECARVGEPRGADSLKMSLDTAATCGGLDTQDMSDTTLREAAALLLKSQGEREQEIVNEQWRQILTREKQQTLAPADLRSSAPEATKVHQLIQDQLQMERLMNEKKQALEEAKEQLRLQEEAEKRLATKTTLEEQKQSEEMKAKEQQRLQEENKRLAAQKALEEQKLAEEMKAKEQQRLQEEAAARLAAQKALEEKRLAEEMQAQEQERLQEENRRLAAQKALEEQKLAEEMKAKEQELLHEANRRLAAQKALEEQKLAEEMKAKEQQRLQEEATRLAAQKALEEKRLLEDQQRLQEEATRLAAQKALEEKRLLEDMQAKEQQRLQEEATRLAAQKALEETRRAEQMKAKEQQRLQEEAIRLAAQKAWEDQKLLEETKAKEQQRLQEEATRLAAQKALEEKRLLEDMKAKEQQRLQEEATRLAAQKALEEKRLLEDMRAKEQQRLQEEATRLAAEKALEEKMLREEQQRLQEEADRLAADKALEEQRLHEEMRRLEEQKRALLAEGEKLHEDQKMVKALEASCKAGATKKVTALTVTWPYDNCMQADALQQLSANQGDDKPKSRRACYNALVRLKENPARMKALPNDLRKRLLEEDGLSKVPSDLVNLMMDVGGDLSQLSMRFNTTAARITDVSDRQGMRLHTETEILKMYNEEDAKIVMQNKKKEGLTTKDPNHPDKLCYWMYSAEKEVNNTNRNSNAVEMSADVDTDNRDLVNNLMSETQVDPDDSKPNKRPGKASKGAAKDVAMLTPLERGKDLEQKVIKLKGECGNLQCQMQTLEFGAGLAKELGKLEKEFECCKELEAPKQAAQSMARGIKGKRDPADFDSVGCSLLAEAVGAGALSVKQCSGIAAGFKSDGVRGHAIKQFAKRPAERDMFRIPLLTTVGLDKKEVLQDVGFLLPSDIIDFVMRQDKSVANSSFFSEGAAEVLKFWLNEDPDHIDRLRLQEEEFALTLPICWHEDAVPHFQNDTVVGKANFVSGTETPKPDGMRMTLGMRTLCKLMHLPPEASPDLVLLRTTLAAQKWANERKLDLSIKPLTLASLNLSEGCKYPELDSQIKAARTREELLDETVDPEAMFHAQVRASMCFSLSNMLSIWSKGKRPFMGQQSQDSSRYLGNLFFACYTWLAGEALQNRELLWKLRPKHHYFVHLVDNAVQTGLNPMHMSNFLDEVVPVQF</sequence>
<feature type="region of interest" description="Disordered" evidence="2">
    <location>
        <begin position="1"/>
        <end position="38"/>
    </location>
</feature>